<dbReference type="HOGENOM" id="CLU_2780997_0_0_1"/>
<dbReference type="Gramene" id="EOY26339">
    <property type="protein sequence ID" value="EOY26339"/>
    <property type="gene ID" value="TCM_027834"/>
</dbReference>
<dbReference type="EMBL" id="CM001884">
    <property type="protein sequence ID" value="EOY26339.1"/>
    <property type="molecule type" value="Genomic_DNA"/>
</dbReference>
<accession>A0A061GH07</accession>
<reference evidence="1 2" key="1">
    <citation type="journal article" date="2013" name="Genome Biol.">
        <title>The genome sequence of the most widely cultivated cacao type and its use to identify candidate genes regulating pod color.</title>
        <authorList>
            <person name="Motamayor J.C."/>
            <person name="Mockaitis K."/>
            <person name="Schmutz J."/>
            <person name="Haiminen N."/>
            <person name="Iii D.L."/>
            <person name="Cornejo O."/>
            <person name="Findley S.D."/>
            <person name="Zheng P."/>
            <person name="Utro F."/>
            <person name="Royaert S."/>
            <person name="Saski C."/>
            <person name="Jenkins J."/>
            <person name="Podicheti R."/>
            <person name="Zhao M."/>
            <person name="Scheffler B.E."/>
            <person name="Stack J.C."/>
            <person name="Feltus F.A."/>
            <person name="Mustiga G.M."/>
            <person name="Amores F."/>
            <person name="Phillips W."/>
            <person name="Marelli J.P."/>
            <person name="May G.D."/>
            <person name="Shapiro H."/>
            <person name="Ma J."/>
            <person name="Bustamante C.D."/>
            <person name="Schnell R.J."/>
            <person name="Main D."/>
            <person name="Gilbert D."/>
            <person name="Parida L."/>
            <person name="Kuhn D.N."/>
        </authorList>
    </citation>
    <scope>NUCLEOTIDE SEQUENCE [LARGE SCALE GENOMIC DNA]</scope>
    <source>
        <strain evidence="2">cv. Matina 1-6</strain>
    </source>
</reference>
<proteinExistence type="predicted"/>
<dbReference type="Proteomes" id="UP000026915">
    <property type="component" value="Chromosome 6"/>
</dbReference>
<name>A0A061GH07_THECC</name>
<dbReference type="InParanoid" id="A0A061GH07"/>
<evidence type="ECO:0000313" key="2">
    <source>
        <dbReference type="Proteomes" id="UP000026915"/>
    </source>
</evidence>
<dbReference type="AlphaFoldDB" id="A0A061GH07"/>
<sequence length="69" mass="8220">MYITTSQLDNYRARGWEQKVRDLSMPCTNDQPLQTDFHIHTRRVTHYLGICEKVLVNKKSNTENQLVQR</sequence>
<gene>
    <name evidence="1" type="ORF">TCM_027834</name>
</gene>
<protein>
    <submittedName>
        <fullName evidence="1">Uncharacterized protein</fullName>
    </submittedName>
</protein>
<keyword evidence="2" id="KW-1185">Reference proteome</keyword>
<organism evidence="1 2">
    <name type="scientific">Theobroma cacao</name>
    <name type="common">Cacao</name>
    <name type="synonym">Cocoa</name>
    <dbReference type="NCBI Taxonomy" id="3641"/>
    <lineage>
        <taxon>Eukaryota</taxon>
        <taxon>Viridiplantae</taxon>
        <taxon>Streptophyta</taxon>
        <taxon>Embryophyta</taxon>
        <taxon>Tracheophyta</taxon>
        <taxon>Spermatophyta</taxon>
        <taxon>Magnoliopsida</taxon>
        <taxon>eudicotyledons</taxon>
        <taxon>Gunneridae</taxon>
        <taxon>Pentapetalae</taxon>
        <taxon>rosids</taxon>
        <taxon>malvids</taxon>
        <taxon>Malvales</taxon>
        <taxon>Malvaceae</taxon>
        <taxon>Byttnerioideae</taxon>
        <taxon>Theobroma</taxon>
    </lineage>
</organism>
<evidence type="ECO:0000313" key="1">
    <source>
        <dbReference type="EMBL" id="EOY26339.1"/>
    </source>
</evidence>